<proteinExistence type="predicted"/>
<gene>
    <name evidence="1" type="ORF">S01H1_15189</name>
</gene>
<reference evidence="1" key="1">
    <citation type="journal article" date="2014" name="Front. Microbiol.">
        <title>High frequency of phylogenetically diverse reductive dehalogenase-homologous genes in deep subseafloor sedimentary metagenomes.</title>
        <authorList>
            <person name="Kawai M."/>
            <person name="Futagami T."/>
            <person name="Toyoda A."/>
            <person name="Takaki Y."/>
            <person name="Nishi S."/>
            <person name="Hori S."/>
            <person name="Arai W."/>
            <person name="Tsubouchi T."/>
            <person name="Morono Y."/>
            <person name="Uchiyama I."/>
            <person name="Ito T."/>
            <person name="Fujiyama A."/>
            <person name="Inagaki F."/>
            <person name="Takami H."/>
        </authorList>
    </citation>
    <scope>NUCLEOTIDE SEQUENCE</scope>
    <source>
        <strain evidence="1">Expedition CK06-06</strain>
    </source>
</reference>
<dbReference type="EMBL" id="BARS01007930">
    <property type="protein sequence ID" value="GAF71361.1"/>
    <property type="molecule type" value="Genomic_DNA"/>
</dbReference>
<comment type="caution">
    <text evidence="1">The sequence shown here is derived from an EMBL/GenBank/DDBJ whole genome shotgun (WGS) entry which is preliminary data.</text>
</comment>
<organism evidence="1">
    <name type="scientific">marine sediment metagenome</name>
    <dbReference type="NCBI Taxonomy" id="412755"/>
    <lineage>
        <taxon>unclassified sequences</taxon>
        <taxon>metagenomes</taxon>
        <taxon>ecological metagenomes</taxon>
    </lineage>
</organism>
<name>X0S818_9ZZZZ</name>
<evidence type="ECO:0000313" key="1">
    <source>
        <dbReference type="EMBL" id="GAF71361.1"/>
    </source>
</evidence>
<feature type="non-terminal residue" evidence="1">
    <location>
        <position position="1"/>
    </location>
</feature>
<sequence length="64" mass="7345">DPSCPKAFVNGILESKNFIITTDGKFEESYDKFEESLDTLPRKELDSYLREQVLDFLNKVGSKV</sequence>
<dbReference type="AlphaFoldDB" id="X0S818"/>
<protein>
    <submittedName>
        <fullName evidence="1">Uncharacterized protein</fullName>
    </submittedName>
</protein>
<accession>X0S818</accession>